<evidence type="ECO:0000313" key="2">
    <source>
        <dbReference type="Proteomes" id="UP001152320"/>
    </source>
</evidence>
<dbReference type="AlphaFoldDB" id="A0A9Q0YL65"/>
<comment type="caution">
    <text evidence="1">The sequence shown here is derived from an EMBL/GenBank/DDBJ whole genome shotgun (WGS) entry which is preliminary data.</text>
</comment>
<proteinExistence type="predicted"/>
<organism evidence="1 2">
    <name type="scientific">Holothuria leucospilota</name>
    <name type="common">Black long sea cucumber</name>
    <name type="synonym">Mertensiothuria leucospilota</name>
    <dbReference type="NCBI Taxonomy" id="206669"/>
    <lineage>
        <taxon>Eukaryota</taxon>
        <taxon>Metazoa</taxon>
        <taxon>Echinodermata</taxon>
        <taxon>Eleutherozoa</taxon>
        <taxon>Echinozoa</taxon>
        <taxon>Holothuroidea</taxon>
        <taxon>Aspidochirotacea</taxon>
        <taxon>Aspidochirotida</taxon>
        <taxon>Holothuriidae</taxon>
        <taxon>Holothuria</taxon>
    </lineage>
</organism>
<accession>A0A9Q0YL65</accession>
<protein>
    <submittedName>
        <fullName evidence="1">Uncharacterized protein</fullName>
    </submittedName>
</protein>
<dbReference type="Proteomes" id="UP001152320">
    <property type="component" value="Chromosome 22"/>
</dbReference>
<reference evidence="1" key="1">
    <citation type="submission" date="2021-10" db="EMBL/GenBank/DDBJ databases">
        <title>Tropical sea cucumber genome reveals ecological adaptation and Cuvierian tubules defense mechanism.</title>
        <authorList>
            <person name="Chen T."/>
        </authorList>
    </citation>
    <scope>NUCLEOTIDE SEQUENCE</scope>
    <source>
        <strain evidence="1">Nanhai2018</strain>
        <tissue evidence="1">Muscle</tissue>
    </source>
</reference>
<gene>
    <name evidence="1" type="ORF">HOLleu_40552</name>
</gene>
<dbReference type="EMBL" id="JAIZAY010000022">
    <property type="protein sequence ID" value="KAJ8020851.1"/>
    <property type="molecule type" value="Genomic_DNA"/>
</dbReference>
<evidence type="ECO:0000313" key="1">
    <source>
        <dbReference type="EMBL" id="KAJ8020851.1"/>
    </source>
</evidence>
<name>A0A9Q0YL65_HOLLE</name>
<keyword evidence="2" id="KW-1185">Reference proteome</keyword>
<sequence length="193" mass="22130">MCSLRKKTANAQVHYGHRFCPIPNGFDGPDSPCLQREKENPVDEKMEWDDVPQENQVTVFAKSDGQRLGQYPFILDTTTTTPYDVFPICQLSTTERNKLNSPFIAEDENTVMMDCDNQMNIETTDANHTGSRSPTSAFPVFFMSNGLFILSNGHVLEMRFLTLLSLQTHQSRQNPGKSEEHRRYYLYIILLID</sequence>